<evidence type="ECO:0000313" key="5">
    <source>
        <dbReference type="Proteomes" id="UP000000852"/>
    </source>
</evidence>
<sequence length="333" mass="37601">MENPIKQLFVNFILNRCSPAEIKQVEELVKNGGHELEWRTALEETEQEFANSEHADLVINERELFKRINYSIGTSVPSRQKLWGWLTAAASIILIAGVGLWLMRSEMRVPHAMEAKSSSVQARKDTTHKWIKLPDGSSVQLNYDSYLEYADSFEGKALREVRLIGEAYFDIKHDAKHPFVIHTGKIKTTVLGTAFNISAYQASKAVTVTVTRGKVKVEDEDRTLAILTPDQQLAWSARLPEPVKAKVNAEVVLEWKKQDLIMDDITLMEAAQMITERYGVKVRFNNEKVKTCRFTAAFLNRNDINQVLNVVADITGARLTLENNIVTIEGPGC</sequence>
<dbReference type="Gene3D" id="2.60.120.1440">
    <property type="match status" value="1"/>
</dbReference>
<dbReference type="InterPro" id="IPR006860">
    <property type="entry name" value="FecR"/>
</dbReference>
<dbReference type="AlphaFoldDB" id="C6XVX8"/>
<dbReference type="STRING" id="485917.Phep_4012"/>
<dbReference type="eggNOG" id="COG3712">
    <property type="taxonomic scope" value="Bacteria"/>
</dbReference>
<dbReference type="Proteomes" id="UP000000852">
    <property type="component" value="Chromosome"/>
</dbReference>
<dbReference type="Gene3D" id="3.55.50.30">
    <property type="match status" value="1"/>
</dbReference>
<dbReference type="PANTHER" id="PTHR30273:SF2">
    <property type="entry name" value="PROTEIN FECR"/>
    <property type="match status" value="1"/>
</dbReference>
<reference evidence="4 5" key="1">
    <citation type="journal article" date="2009" name="Stand. Genomic Sci.">
        <title>Complete genome sequence of Pedobacter heparinus type strain (HIM 762-3).</title>
        <authorList>
            <person name="Han C."/>
            <person name="Spring S."/>
            <person name="Lapidus A."/>
            <person name="Del Rio T.G."/>
            <person name="Tice H."/>
            <person name="Copeland A."/>
            <person name="Cheng J.F."/>
            <person name="Lucas S."/>
            <person name="Chen F."/>
            <person name="Nolan M."/>
            <person name="Bruce D."/>
            <person name="Goodwin L."/>
            <person name="Pitluck S."/>
            <person name="Ivanova N."/>
            <person name="Mavromatis K."/>
            <person name="Mikhailova N."/>
            <person name="Pati A."/>
            <person name="Chen A."/>
            <person name="Palaniappan K."/>
            <person name="Land M."/>
            <person name="Hauser L."/>
            <person name="Chang Y.J."/>
            <person name="Jeffries C.C."/>
            <person name="Saunders E."/>
            <person name="Chertkov O."/>
            <person name="Brettin T."/>
            <person name="Goker M."/>
            <person name="Rohde M."/>
            <person name="Bristow J."/>
            <person name="Eisen J.A."/>
            <person name="Markowitz V."/>
            <person name="Hugenholtz P."/>
            <person name="Kyrpides N.C."/>
            <person name="Klenk H.P."/>
            <person name="Detter J.C."/>
        </authorList>
    </citation>
    <scope>NUCLEOTIDE SEQUENCE [LARGE SCALE GENOMIC DNA]</scope>
    <source>
        <strain evidence="5">ATCC 13125 / DSM 2366 / CIP 104194 / JCM 7457 / NBRC 12017 / NCIMB 9290 / NRRL B-14731 / HIM 762-3</strain>
    </source>
</reference>
<proteinExistence type="predicted"/>
<keyword evidence="1" id="KW-0472">Membrane</keyword>
<feature type="domain" description="FecR protein" evidence="2">
    <location>
        <begin position="131"/>
        <end position="216"/>
    </location>
</feature>
<dbReference type="GO" id="GO:0016989">
    <property type="term" value="F:sigma factor antagonist activity"/>
    <property type="evidence" value="ECO:0007669"/>
    <property type="project" value="TreeGrafter"/>
</dbReference>
<dbReference type="InterPro" id="IPR012373">
    <property type="entry name" value="Ferrdict_sens_TM"/>
</dbReference>
<dbReference type="HOGENOM" id="CLU_050192_2_1_10"/>
<evidence type="ECO:0000256" key="1">
    <source>
        <dbReference type="SAM" id="Phobius"/>
    </source>
</evidence>
<dbReference type="KEGG" id="phe:Phep_4012"/>
<dbReference type="OrthoDB" id="697544at2"/>
<evidence type="ECO:0000313" key="4">
    <source>
        <dbReference type="EMBL" id="ACU06203.1"/>
    </source>
</evidence>
<dbReference type="PIRSF" id="PIRSF018266">
    <property type="entry name" value="FecR"/>
    <property type="match status" value="1"/>
</dbReference>
<dbReference type="EMBL" id="CP001681">
    <property type="protein sequence ID" value="ACU06203.1"/>
    <property type="molecule type" value="Genomic_DNA"/>
</dbReference>
<evidence type="ECO:0000259" key="2">
    <source>
        <dbReference type="Pfam" id="PF04773"/>
    </source>
</evidence>
<evidence type="ECO:0000259" key="3">
    <source>
        <dbReference type="Pfam" id="PF16344"/>
    </source>
</evidence>
<feature type="domain" description="Protein FecR C-terminal" evidence="3">
    <location>
        <begin position="260"/>
        <end position="328"/>
    </location>
</feature>
<dbReference type="PANTHER" id="PTHR30273">
    <property type="entry name" value="PERIPLASMIC SIGNAL SENSOR AND SIGMA FACTOR ACTIVATOR FECR-RELATED"/>
    <property type="match status" value="1"/>
</dbReference>
<keyword evidence="1" id="KW-1133">Transmembrane helix</keyword>
<protein>
    <submittedName>
        <fullName evidence="4">FecR protein</fullName>
    </submittedName>
</protein>
<organism evidence="4 5">
    <name type="scientific">Pedobacter heparinus (strain ATCC 13125 / DSM 2366 / CIP 104194 / JCM 7457 / NBRC 12017 / NCIMB 9290 / NRRL B-14731 / HIM 762-3)</name>
    <dbReference type="NCBI Taxonomy" id="485917"/>
    <lineage>
        <taxon>Bacteria</taxon>
        <taxon>Pseudomonadati</taxon>
        <taxon>Bacteroidota</taxon>
        <taxon>Sphingobacteriia</taxon>
        <taxon>Sphingobacteriales</taxon>
        <taxon>Sphingobacteriaceae</taxon>
        <taxon>Pedobacter</taxon>
    </lineage>
</organism>
<keyword evidence="5" id="KW-1185">Reference proteome</keyword>
<name>C6XVX8_PEDHD</name>
<dbReference type="Pfam" id="PF16344">
    <property type="entry name" value="FecR_C"/>
    <property type="match status" value="1"/>
</dbReference>
<keyword evidence="1" id="KW-0812">Transmembrane</keyword>
<gene>
    <name evidence="4" type="ordered locus">Phep_4012</name>
</gene>
<dbReference type="Pfam" id="PF04773">
    <property type="entry name" value="FecR"/>
    <property type="match status" value="1"/>
</dbReference>
<feature type="transmembrane region" description="Helical" evidence="1">
    <location>
        <begin position="82"/>
        <end position="103"/>
    </location>
</feature>
<dbReference type="InterPro" id="IPR032508">
    <property type="entry name" value="FecR_C"/>
</dbReference>
<dbReference type="RefSeq" id="WP_015809811.1">
    <property type="nucleotide sequence ID" value="NC_013061.1"/>
</dbReference>
<accession>C6XVX8</accession>